<dbReference type="EMBL" id="PEGB01000011">
    <property type="protein sequence ID" value="RLU07356.1"/>
    <property type="molecule type" value="Genomic_DNA"/>
</dbReference>
<accession>A0A3L8CGJ1</accession>
<evidence type="ECO:0000313" key="3">
    <source>
        <dbReference type="Proteomes" id="UP000282140"/>
    </source>
</evidence>
<organism evidence="1 3">
    <name type="scientific">Pseudomonas prosekii</name>
    <dbReference type="NCBI Taxonomy" id="1148509"/>
    <lineage>
        <taxon>Bacteria</taxon>
        <taxon>Pseudomonadati</taxon>
        <taxon>Pseudomonadota</taxon>
        <taxon>Gammaproteobacteria</taxon>
        <taxon>Pseudomonadales</taxon>
        <taxon>Pseudomonadaceae</taxon>
        <taxon>Pseudomonas</taxon>
    </lineage>
</organism>
<dbReference type="EMBL" id="PEGA01000009">
    <property type="protein sequence ID" value="RLU10891.1"/>
    <property type="molecule type" value="Genomic_DNA"/>
</dbReference>
<dbReference type="RefSeq" id="WP_121732276.1">
    <property type="nucleotide sequence ID" value="NZ_PEGA01000009.1"/>
</dbReference>
<dbReference type="Proteomes" id="UP000282140">
    <property type="component" value="Unassembled WGS sequence"/>
</dbReference>
<name>A0A3L8CGJ1_9PSED</name>
<comment type="caution">
    <text evidence="1">The sequence shown here is derived from an EMBL/GenBank/DDBJ whole genome shotgun (WGS) entry which is preliminary data.</text>
</comment>
<dbReference type="AlphaFoldDB" id="A0A3L8CGJ1"/>
<keyword evidence="3" id="KW-1185">Reference proteome</keyword>
<evidence type="ECO:0000313" key="4">
    <source>
        <dbReference type="Proteomes" id="UP000282672"/>
    </source>
</evidence>
<dbReference type="Proteomes" id="UP000282672">
    <property type="component" value="Unassembled WGS sequence"/>
</dbReference>
<sequence length="89" mass="9489">MNPYIAMTNNDSNIAVLLVATQAPLEVLHSNAATRFLAGTQMMESLASLDITQAKGADVQQLAYAAAILLRDACDVMDVLGRQIRAAKV</sequence>
<proteinExistence type="predicted"/>
<protein>
    <submittedName>
        <fullName evidence="1">Short-chain dehydrogenase</fullName>
    </submittedName>
</protein>
<evidence type="ECO:0000313" key="2">
    <source>
        <dbReference type="EMBL" id="RLU10891.1"/>
    </source>
</evidence>
<gene>
    <name evidence="2" type="ORF">CS076_11105</name>
    <name evidence="1" type="ORF">CS078_18945</name>
</gene>
<evidence type="ECO:0000313" key="1">
    <source>
        <dbReference type="EMBL" id="RLU07356.1"/>
    </source>
</evidence>
<reference evidence="3 4" key="1">
    <citation type="journal article" date="2018" name="Front. Microbiol.">
        <title>Discovery of Phloeophagus Beetles as a Source of Pseudomonas Strains That Produce Potentially New Bioactive Substances and Description of Pseudomonas bohemica sp. nov.</title>
        <authorList>
            <person name="Saati-Santamaria Z."/>
            <person name="Lopez-Mondejar R."/>
            <person name="Jimenez-Gomez A."/>
            <person name="Diez-Mendez A."/>
            <person name="Vetrovsky T."/>
            <person name="Igual J.M."/>
            <person name="Velazquez E."/>
            <person name="Kolarik M."/>
            <person name="Rivas R."/>
            <person name="Garcia-Fraile P."/>
        </authorList>
    </citation>
    <scope>NUCLEOTIDE SEQUENCE [LARGE SCALE GENOMIC DNA]</scope>
    <source>
        <strain evidence="2 4">A2-NA12</strain>
        <strain evidence="1 3">A2-NA13</strain>
    </source>
</reference>